<accession>M5U0Z3</accession>
<name>M5U0Z3_9BACT</name>
<reference evidence="1 2" key="1">
    <citation type="journal article" date="2013" name="Mar. Genomics">
        <title>Expression of sulfatases in Rhodopirellula baltica and the diversity of sulfatases in the genus Rhodopirellula.</title>
        <authorList>
            <person name="Wegner C.E."/>
            <person name="Richter-Heitmann T."/>
            <person name="Klindworth A."/>
            <person name="Klockow C."/>
            <person name="Richter M."/>
            <person name="Achstetter T."/>
            <person name="Glockner F.O."/>
            <person name="Harder J."/>
        </authorList>
    </citation>
    <scope>NUCLEOTIDE SEQUENCE [LARGE SCALE GENOMIC DNA]</scope>
    <source>
        <strain evidence="1 2">SM41</strain>
    </source>
</reference>
<dbReference type="EMBL" id="ANOH01000228">
    <property type="protein sequence ID" value="EMI55115.1"/>
    <property type="molecule type" value="Genomic_DNA"/>
</dbReference>
<protein>
    <submittedName>
        <fullName evidence="1">Uncharacterized protein</fullName>
    </submittedName>
</protein>
<dbReference type="PATRIC" id="fig|1263870.3.peg.3659"/>
<keyword evidence="2" id="KW-1185">Reference proteome</keyword>
<dbReference type="AlphaFoldDB" id="M5U0Z3"/>
<proteinExistence type="predicted"/>
<evidence type="ECO:0000313" key="1">
    <source>
        <dbReference type="EMBL" id="EMI55115.1"/>
    </source>
</evidence>
<sequence>MKASFSDRMFTNASICWKCLATIVRVKAQDMVEPSSQTVTEKKE</sequence>
<comment type="caution">
    <text evidence="1">The sequence shown here is derived from an EMBL/GenBank/DDBJ whole genome shotgun (WGS) entry which is preliminary data.</text>
</comment>
<evidence type="ECO:0000313" key="2">
    <source>
        <dbReference type="Proteomes" id="UP000011885"/>
    </source>
</evidence>
<organism evidence="1 2">
    <name type="scientific">Rhodopirellula sallentina SM41</name>
    <dbReference type="NCBI Taxonomy" id="1263870"/>
    <lineage>
        <taxon>Bacteria</taxon>
        <taxon>Pseudomonadati</taxon>
        <taxon>Planctomycetota</taxon>
        <taxon>Planctomycetia</taxon>
        <taxon>Pirellulales</taxon>
        <taxon>Pirellulaceae</taxon>
        <taxon>Rhodopirellula</taxon>
    </lineage>
</organism>
<gene>
    <name evidence="1" type="ORF">RSSM_03439</name>
</gene>
<dbReference type="Proteomes" id="UP000011885">
    <property type="component" value="Unassembled WGS sequence"/>
</dbReference>